<dbReference type="InterPro" id="IPR037294">
    <property type="entry name" value="ABC_BtuC-like"/>
</dbReference>
<evidence type="ECO:0000256" key="1">
    <source>
        <dbReference type="ARBA" id="ARBA00004141"/>
    </source>
</evidence>
<dbReference type="AlphaFoldDB" id="A0A0S7WFM0"/>
<keyword evidence="6" id="KW-0813">Transport</keyword>
<feature type="transmembrane region" description="Helical" evidence="7">
    <location>
        <begin position="174"/>
        <end position="193"/>
    </location>
</feature>
<proteinExistence type="inferred from homology"/>
<dbReference type="PANTHER" id="PTHR30477">
    <property type="entry name" value="ABC-TRANSPORTER METAL-BINDING PROTEIN"/>
    <property type="match status" value="1"/>
</dbReference>
<feature type="transmembrane region" description="Helical" evidence="7">
    <location>
        <begin position="199"/>
        <end position="221"/>
    </location>
</feature>
<evidence type="ECO:0000313" key="9">
    <source>
        <dbReference type="Proteomes" id="UP000051124"/>
    </source>
</evidence>
<name>A0A0S7WFM0_UNCT6</name>
<evidence type="ECO:0000256" key="3">
    <source>
        <dbReference type="ARBA" id="ARBA00022692"/>
    </source>
</evidence>
<evidence type="ECO:0000256" key="5">
    <source>
        <dbReference type="ARBA" id="ARBA00023136"/>
    </source>
</evidence>
<dbReference type="PANTHER" id="PTHR30477:SF19">
    <property type="entry name" value="METAL ABC TRANSPORTER PERMEASE"/>
    <property type="match status" value="1"/>
</dbReference>
<keyword evidence="4 7" id="KW-1133">Transmembrane helix</keyword>
<reference evidence="8 9" key="1">
    <citation type="journal article" date="2015" name="Microbiome">
        <title>Genomic resolution of linkages in carbon, nitrogen, and sulfur cycling among widespread estuary sediment bacteria.</title>
        <authorList>
            <person name="Baker B.J."/>
            <person name="Lazar C.S."/>
            <person name="Teske A.P."/>
            <person name="Dick G.J."/>
        </authorList>
    </citation>
    <scope>NUCLEOTIDE SEQUENCE [LARGE SCALE GENOMIC DNA]</scope>
    <source>
        <strain evidence="8">DG_26</strain>
    </source>
</reference>
<organism evidence="8 9">
    <name type="scientific">candidate division TA06 bacterium DG_26</name>
    <dbReference type="NCBI Taxonomy" id="1703771"/>
    <lineage>
        <taxon>Bacteria</taxon>
        <taxon>Bacteria division TA06</taxon>
    </lineage>
</organism>
<evidence type="ECO:0000256" key="2">
    <source>
        <dbReference type="ARBA" id="ARBA00008034"/>
    </source>
</evidence>
<feature type="transmembrane region" description="Helical" evidence="7">
    <location>
        <begin position="6"/>
        <end position="27"/>
    </location>
</feature>
<comment type="caution">
    <text evidence="8">The sequence shown here is derived from an EMBL/GenBank/DDBJ whole genome shotgun (WGS) entry which is preliminary data.</text>
</comment>
<dbReference type="SUPFAM" id="SSF81345">
    <property type="entry name" value="ABC transporter involved in vitamin B12 uptake, BtuC"/>
    <property type="match status" value="1"/>
</dbReference>
<feature type="transmembrane region" description="Helical" evidence="7">
    <location>
        <begin position="63"/>
        <end position="81"/>
    </location>
</feature>
<keyword evidence="5 7" id="KW-0472">Membrane</keyword>
<dbReference type="Gene3D" id="1.10.3470.10">
    <property type="entry name" value="ABC transporter involved in vitamin B12 uptake, BtuC"/>
    <property type="match status" value="1"/>
</dbReference>
<keyword evidence="3 6" id="KW-0812">Transmembrane</keyword>
<comment type="similarity">
    <text evidence="2 6">Belongs to the ABC-3 integral membrane protein family.</text>
</comment>
<accession>A0A0S7WFM0</accession>
<dbReference type="GO" id="GO:0010043">
    <property type="term" value="P:response to zinc ion"/>
    <property type="evidence" value="ECO:0007669"/>
    <property type="project" value="TreeGrafter"/>
</dbReference>
<dbReference type="GO" id="GO:0043190">
    <property type="term" value="C:ATP-binding cassette (ABC) transporter complex"/>
    <property type="evidence" value="ECO:0007669"/>
    <property type="project" value="InterPro"/>
</dbReference>
<dbReference type="EMBL" id="LIZT01000088">
    <property type="protein sequence ID" value="KPJ48895.1"/>
    <property type="molecule type" value="Genomic_DNA"/>
</dbReference>
<feature type="transmembrane region" description="Helical" evidence="7">
    <location>
        <begin position="93"/>
        <end position="110"/>
    </location>
</feature>
<dbReference type="InterPro" id="IPR001626">
    <property type="entry name" value="ABC_TroCD"/>
</dbReference>
<sequence length="227" mass="24715">MLDMLSFMAAPFAACLVLIGIHGYFGLHVLSREVIFIDIALAQIAALGTTVAFLLHINPESTAAYLFSLGFTLIAAAVYSLTRFRRQVIPQEAIIGITYAIAAAAALILTDKAAGGAEHVKDMLTGSILWVKWSELLPCALVYIGVGLLHIIFRKKFVLISQNYTNAVNKGIPIRLWDFLFYASFGLVITHSVRMSGVLVVFAILVIPSTLSALFANSWAVRVTIAW</sequence>
<evidence type="ECO:0000256" key="7">
    <source>
        <dbReference type="SAM" id="Phobius"/>
    </source>
</evidence>
<feature type="transmembrane region" description="Helical" evidence="7">
    <location>
        <begin position="34"/>
        <end position="57"/>
    </location>
</feature>
<evidence type="ECO:0000256" key="4">
    <source>
        <dbReference type="ARBA" id="ARBA00022989"/>
    </source>
</evidence>
<evidence type="ECO:0000256" key="6">
    <source>
        <dbReference type="RuleBase" id="RU003943"/>
    </source>
</evidence>
<feature type="transmembrane region" description="Helical" evidence="7">
    <location>
        <begin position="130"/>
        <end position="153"/>
    </location>
</feature>
<dbReference type="Proteomes" id="UP000051124">
    <property type="component" value="Unassembled WGS sequence"/>
</dbReference>
<feature type="non-terminal residue" evidence="8">
    <location>
        <position position="227"/>
    </location>
</feature>
<evidence type="ECO:0000313" key="8">
    <source>
        <dbReference type="EMBL" id="KPJ48895.1"/>
    </source>
</evidence>
<protein>
    <submittedName>
        <fullName evidence="8">ABC transporter</fullName>
    </submittedName>
</protein>
<dbReference type="GO" id="GO:0055085">
    <property type="term" value="P:transmembrane transport"/>
    <property type="evidence" value="ECO:0007669"/>
    <property type="project" value="InterPro"/>
</dbReference>
<dbReference type="Pfam" id="PF00950">
    <property type="entry name" value="ABC-3"/>
    <property type="match status" value="1"/>
</dbReference>
<comment type="subcellular location">
    <subcellularLocation>
        <location evidence="6">Cell membrane</location>
        <topology evidence="6">Multi-pass membrane protein</topology>
    </subcellularLocation>
    <subcellularLocation>
        <location evidence="1">Membrane</location>
        <topology evidence="1">Multi-pass membrane protein</topology>
    </subcellularLocation>
</comment>
<gene>
    <name evidence="8" type="ORF">AMJ40_06700</name>
</gene>